<keyword evidence="3" id="KW-1185">Reference proteome</keyword>
<name>A0ABU6ZZV5_9FABA</name>
<evidence type="ECO:0000313" key="2">
    <source>
        <dbReference type="EMBL" id="MED6227236.1"/>
    </source>
</evidence>
<sequence>GVTGSSTTSPRRSCTFALHRSSSISFPRPIARRTISLRRSRRIPRPHGLSHITSPPLAISHRHRSPSTTTRRTSLFARGHSGLRGIAVRPPAAHHPISTTRNALISVGFSVGFFPALIPSDFPRTFRRINAWESLTNMFASGWDIRRKIRR</sequence>
<proteinExistence type="predicted"/>
<evidence type="ECO:0000256" key="1">
    <source>
        <dbReference type="SAM" id="MobiDB-lite"/>
    </source>
</evidence>
<comment type="caution">
    <text evidence="2">The sequence shown here is derived from an EMBL/GenBank/DDBJ whole genome shotgun (WGS) entry which is preliminary data.</text>
</comment>
<accession>A0ABU6ZZV5</accession>
<dbReference type="EMBL" id="JASCZI010278966">
    <property type="protein sequence ID" value="MED6227236.1"/>
    <property type="molecule type" value="Genomic_DNA"/>
</dbReference>
<protein>
    <submittedName>
        <fullName evidence="2">Uncharacterized protein</fullName>
    </submittedName>
</protein>
<organism evidence="2 3">
    <name type="scientific">Stylosanthes scabra</name>
    <dbReference type="NCBI Taxonomy" id="79078"/>
    <lineage>
        <taxon>Eukaryota</taxon>
        <taxon>Viridiplantae</taxon>
        <taxon>Streptophyta</taxon>
        <taxon>Embryophyta</taxon>
        <taxon>Tracheophyta</taxon>
        <taxon>Spermatophyta</taxon>
        <taxon>Magnoliopsida</taxon>
        <taxon>eudicotyledons</taxon>
        <taxon>Gunneridae</taxon>
        <taxon>Pentapetalae</taxon>
        <taxon>rosids</taxon>
        <taxon>fabids</taxon>
        <taxon>Fabales</taxon>
        <taxon>Fabaceae</taxon>
        <taxon>Papilionoideae</taxon>
        <taxon>50 kb inversion clade</taxon>
        <taxon>dalbergioids sensu lato</taxon>
        <taxon>Dalbergieae</taxon>
        <taxon>Pterocarpus clade</taxon>
        <taxon>Stylosanthes</taxon>
    </lineage>
</organism>
<dbReference type="Proteomes" id="UP001341840">
    <property type="component" value="Unassembled WGS sequence"/>
</dbReference>
<feature type="region of interest" description="Disordered" evidence="1">
    <location>
        <begin position="45"/>
        <end position="71"/>
    </location>
</feature>
<gene>
    <name evidence="2" type="ORF">PIB30_111466</name>
</gene>
<feature type="non-terminal residue" evidence="2">
    <location>
        <position position="1"/>
    </location>
</feature>
<feature type="non-terminal residue" evidence="2">
    <location>
        <position position="151"/>
    </location>
</feature>
<reference evidence="2 3" key="1">
    <citation type="journal article" date="2023" name="Plants (Basel)">
        <title>Bridging the Gap: Combining Genomics and Transcriptomics Approaches to Understand Stylosanthes scabra, an Orphan Legume from the Brazilian Caatinga.</title>
        <authorList>
            <person name="Ferreira-Neto J.R.C."/>
            <person name="da Silva M.D."/>
            <person name="Binneck E."/>
            <person name="de Melo N.F."/>
            <person name="da Silva R.H."/>
            <person name="de Melo A.L.T.M."/>
            <person name="Pandolfi V."/>
            <person name="Bustamante F.O."/>
            <person name="Brasileiro-Vidal A.C."/>
            <person name="Benko-Iseppon A.M."/>
        </authorList>
    </citation>
    <scope>NUCLEOTIDE SEQUENCE [LARGE SCALE GENOMIC DNA]</scope>
    <source>
        <tissue evidence="2">Leaves</tissue>
    </source>
</reference>
<evidence type="ECO:0000313" key="3">
    <source>
        <dbReference type="Proteomes" id="UP001341840"/>
    </source>
</evidence>